<evidence type="ECO:0000313" key="1">
    <source>
        <dbReference type="EMBL" id="CAD8128873.1"/>
    </source>
</evidence>
<dbReference type="EMBL" id="CAJJDN010000199">
    <property type="protein sequence ID" value="CAD8128873.1"/>
    <property type="molecule type" value="Genomic_DNA"/>
</dbReference>
<accession>A0A8S1RNB9</accession>
<keyword evidence="2" id="KW-1185">Reference proteome</keyword>
<dbReference type="AlphaFoldDB" id="A0A8S1RNB9"/>
<protein>
    <submittedName>
        <fullName evidence="1">Uncharacterized protein</fullName>
    </submittedName>
</protein>
<gene>
    <name evidence="1" type="ORF">PSON_ATCC_30995.1.T1990017</name>
</gene>
<organism evidence="1 2">
    <name type="scientific">Paramecium sonneborni</name>
    <dbReference type="NCBI Taxonomy" id="65129"/>
    <lineage>
        <taxon>Eukaryota</taxon>
        <taxon>Sar</taxon>
        <taxon>Alveolata</taxon>
        <taxon>Ciliophora</taxon>
        <taxon>Intramacronucleata</taxon>
        <taxon>Oligohymenophorea</taxon>
        <taxon>Peniculida</taxon>
        <taxon>Parameciidae</taxon>
        <taxon>Paramecium</taxon>
    </lineage>
</organism>
<sequence length="79" mass="9786">MKIFFKLDEFHLFVHLKQFYYNYLITQQIEFIWFIQLLYSKNRVQNAKPDIENTLILKRLNISQNKLQNRKMVFLISQS</sequence>
<proteinExistence type="predicted"/>
<dbReference type="Proteomes" id="UP000692954">
    <property type="component" value="Unassembled WGS sequence"/>
</dbReference>
<comment type="caution">
    <text evidence="1">The sequence shown here is derived from an EMBL/GenBank/DDBJ whole genome shotgun (WGS) entry which is preliminary data.</text>
</comment>
<name>A0A8S1RNB9_9CILI</name>
<evidence type="ECO:0000313" key="2">
    <source>
        <dbReference type="Proteomes" id="UP000692954"/>
    </source>
</evidence>
<reference evidence="1" key="1">
    <citation type="submission" date="2021-01" db="EMBL/GenBank/DDBJ databases">
        <authorList>
            <consortium name="Genoscope - CEA"/>
            <person name="William W."/>
        </authorList>
    </citation>
    <scope>NUCLEOTIDE SEQUENCE</scope>
</reference>